<dbReference type="SUPFAM" id="SSF52467">
    <property type="entry name" value="DHS-like NAD/FAD-binding domain"/>
    <property type="match status" value="1"/>
</dbReference>
<dbReference type="InterPro" id="IPR029061">
    <property type="entry name" value="THDP-binding"/>
</dbReference>
<evidence type="ECO:0000313" key="7">
    <source>
        <dbReference type="EMBL" id="AFP84354.1"/>
    </source>
</evidence>
<feature type="domain" description="Thiamine pyrophosphate enzyme TPP-binding" evidence="5">
    <location>
        <begin position="370"/>
        <end position="486"/>
    </location>
</feature>
<dbReference type="PANTHER" id="PTHR18968:SF13">
    <property type="entry name" value="ACETOLACTATE SYNTHASE CATALYTIC SUBUNIT, MITOCHONDRIAL"/>
    <property type="match status" value="1"/>
</dbReference>
<dbReference type="AlphaFoldDB" id="J3Z267"/>
<dbReference type="Gene3D" id="3.40.50.1220">
    <property type="entry name" value="TPP-binding domain"/>
    <property type="match status" value="1"/>
</dbReference>
<dbReference type="Proteomes" id="UP000003935">
    <property type="component" value="Chromosome"/>
</dbReference>
<evidence type="ECO:0000259" key="5">
    <source>
        <dbReference type="Pfam" id="PF02775"/>
    </source>
</evidence>
<evidence type="ECO:0000256" key="2">
    <source>
        <dbReference type="ARBA" id="ARBA00023052"/>
    </source>
</evidence>
<dbReference type="EMBL" id="CP003545">
    <property type="protein sequence ID" value="AFP84354.1"/>
    <property type="molecule type" value="Genomic_DNA"/>
</dbReference>
<sequence>MKFVSSKTIIKSLINENVEFIFGYPGGAVLHIYDEIFKSGIKHILVRHEQAAIHMADGYSRSSNKIGIVIVTSGPGYTNCITGIATAVIDFSSIIILCGQVNKNLIAQNSFQELNNLSISLPIVKQFYSLNCYYNIPYLIKESFINTSNYINGPIIINFPKDLTNFENIVRYKYPIVFKKKKKILNNFFFNINNYKRPIIIIGGGFFKNKKKKKIENFILNTKIPIVCTIMGIGRINYRKFNYLGWIGMHGDAISNITLNFADLIICLGSRLDDRITNKPELFSPYAKILHFDINDNSISKTIFCDFFFKKINSIENINFKLNKKWWKTILYYKKKFIYNYKNSWKNCIPQQIIEIIFYLSRGKYFISTDVGQHQMFAAKYYFYNYKRFLTSGGLGTMGFGLPSSIGIKFANKNNNVLLITGEGSFQMMMQELSTCKQYNINIKILNLNNQSLGMVKQWQELNYSKRYSNSYINSIPNFKKLINSYSFFSFNFYNIKLFYYFFINIVKKDLFCFINIYININENVLPIQITNKSVSDFISFISKKKI</sequence>
<dbReference type="SUPFAM" id="SSF52518">
    <property type="entry name" value="Thiamin diphosphate-binding fold (THDP-binding)"/>
    <property type="match status" value="2"/>
</dbReference>
<dbReference type="GO" id="GO:0009097">
    <property type="term" value="P:isoleucine biosynthetic process"/>
    <property type="evidence" value="ECO:0007669"/>
    <property type="project" value="TreeGrafter"/>
</dbReference>
<dbReference type="InterPro" id="IPR012000">
    <property type="entry name" value="Thiamin_PyroP_enz_cen_dom"/>
</dbReference>
<name>J3Z267_CARRU</name>
<dbReference type="GO" id="GO:0003984">
    <property type="term" value="F:acetolactate synthase activity"/>
    <property type="evidence" value="ECO:0007669"/>
    <property type="project" value="TreeGrafter"/>
</dbReference>
<dbReference type="Pfam" id="PF00205">
    <property type="entry name" value="TPP_enzyme_M"/>
    <property type="match status" value="1"/>
</dbReference>
<evidence type="ECO:0000259" key="4">
    <source>
        <dbReference type="Pfam" id="PF00205"/>
    </source>
</evidence>
<evidence type="ECO:0000256" key="1">
    <source>
        <dbReference type="ARBA" id="ARBA00007812"/>
    </source>
</evidence>
<dbReference type="CDD" id="cd07035">
    <property type="entry name" value="TPP_PYR_POX_like"/>
    <property type="match status" value="1"/>
</dbReference>
<dbReference type="GO" id="GO:0005948">
    <property type="term" value="C:acetolactate synthase complex"/>
    <property type="evidence" value="ECO:0007669"/>
    <property type="project" value="TreeGrafter"/>
</dbReference>
<feature type="domain" description="Thiamine pyrophosphate enzyme N-terminal TPP-binding" evidence="6">
    <location>
        <begin position="7"/>
        <end position="118"/>
    </location>
</feature>
<protein>
    <submittedName>
        <fullName evidence="7">Acetolactate synthase large subunit</fullName>
    </submittedName>
</protein>
<dbReference type="PATRIC" id="fig|1202540.3.peg.127"/>
<evidence type="ECO:0000313" key="8">
    <source>
        <dbReference type="Proteomes" id="UP000003935"/>
    </source>
</evidence>
<feature type="domain" description="Thiamine pyrophosphate enzyme central" evidence="4">
    <location>
        <begin position="192"/>
        <end position="303"/>
    </location>
</feature>
<gene>
    <name evidence="7" type="primary">ilvI</name>
    <name evidence="7" type="ORF">A357_0155</name>
</gene>
<dbReference type="KEGG" id="crv:A357_0155"/>
<dbReference type="GO" id="GO:0050660">
    <property type="term" value="F:flavin adenine dinucleotide binding"/>
    <property type="evidence" value="ECO:0007669"/>
    <property type="project" value="TreeGrafter"/>
</dbReference>
<dbReference type="HOGENOM" id="CLU_013748_1_2_6"/>
<accession>J3Z267</accession>
<dbReference type="Pfam" id="PF02775">
    <property type="entry name" value="TPP_enzyme_C"/>
    <property type="match status" value="1"/>
</dbReference>
<dbReference type="GO" id="GO:0000287">
    <property type="term" value="F:magnesium ion binding"/>
    <property type="evidence" value="ECO:0007669"/>
    <property type="project" value="InterPro"/>
</dbReference>
<dbReference type="STRING" id="1202540.A357_0155"/>
<evidence type="ECO:0000256" key="3">
    <source>
        <dbReference type="RuleBase" id="RU362132"/>
    </source>
</evidence>
<proteinExistence type="inferred from homology"/>
<dbReference type="GO" id="GO:0009099">
    <property type="term" value="P:L-valine biosynthetic process"/>
    <property type="evidence" value="ECO:0007669"/>
    <property type="project" value="TreeGrafter"/>
</dbReference>
<organism evidence="7 8">
    <name type="scientific">Candidatus Carsonella ruddii PC isolate NHV</name>
    <dbReference type="NCBI Taxonomy" id="1202540"/>
    <lineage>
        <taxon>Bacteria</taxon>
        <taxon>Pseudomonadati</taxon>
        <taxon>Pseudomonadota</taxon>
        <taxon>Gammaproteobacteria</taxon>
        <taxon>Oceanospirillales</taxon>
        <taxon>Halomonadaceae</taxon>
        <taxon>Zymobacter group</taxon>
        <taxon>Candidatus Carsonella</taxon>
    </lineage>
</organism>
<comment type="similarity">
    <text evidence="1 3">Belongs to the TPP enzyme family.</text>
</comment>
<dbReference type="InterPro" id="IPR012001">
    <property type="entry name" value="Thiamin_PyroP_enz_TPP-bd_dom"/>
</dbReference>
<dbReference type="Gene3D" id="3.40.50.970">
    <property type="match status" value="2"/>
</dbReference>
<dbReference type="PANTHER" id="PTHR18968">
    <property type="entry name" value="THIAMINE PYROPHOSPHATE ENZYMES"/>
    <property type="match status" value="1"/>
</dbReference>
<dbReference type="InterPro" id="IPR045229">
    <property type="entry name" value="TPP_enz"/>
</dbReference>
<dbReference type="FunFam" id="3.40.50.970:FF:000007">
    <property type="entry name" value="Acetolactate synthase"/>
    <property type="match status" value="1"/>
</dbReference>
<reference evidence="7 8" key="1">
    <citation type="journal article" date="2012" name="Mol. Biol. Evol.">
        <title>Genome reduction and co-evolution between the primary and secondary bacterial symbionts of psyllids.</title>
        <authorList>
            <person name="Sloan D.B."/>
            <person name="Moran N.A."/>
        </authorList>
    </citation>
    <scope>NUCLEOTIDE SEQUENCE [LARGE SCALE GENOMIC DNA]</scope>
    <source>
        <strain evidence="7 8">PC</strain>
    </source>
</reference>
<evidence type="ECO:0000259" key="6">
    <source>
        <dbReference type="Pfam" id="PF02776"/>
    </source>
</evidence>
<dbReference type="Pfam" id="PF02776">
    <property type="entry name" value="TPP_enzyme_N"/>
    <property type="match status" value="1"/>
</dbReference>
<dbReference type="GO" id="GO:0030976">
    <property type="term" value="F:thiamine pyrophosphate binding"/>
    <property type="evidence" value="ECO:0007669"/>
    <property type="project" value="InterPro"/>
</dbReference>
<dbReference type="InterPro" id="IPR011766">
    <property type="entry name" value="TPP_enzyme_TPP-bd"/>
</dbReference>
<dbReference type="InterPro" id="IPR029035">
    <property type="entry name" value="DHS-like_NAD/FAD-binding_dom"/>
</dbReference>
<dbReference type="OrthoDB" id="9785953at2"/>
<keyword evidence="2 3" id="KW-0786">Thiamine pyrophosphate</keyword>
<dbReference type="RefSeq" id="WP_014887653.1">
    <property type="nucleotide sequence ID" value="NC_018418.1"/>
</dbReference>